<reference evidence="1" key="1">
    <citation type="submission" date="2022-01" db="EMBL/GenBank/DDBJ databases">
        <authorList>
            <person name="Criscuolo A."/>
        </authorList>
    </citation>
    <scope>NUCLEOTIDE SEQUENCE</scope>
    <source>
        <strain evidence="1">CIP111892</strain>
    </source>
</reference>
<dbReference type="RefSeq" id="WP_236331960.1">
    <property type="nucleotide sequence ID" value="NZ_CAKMMG010000001.1"/>
</dbReference>
<protein>
    <submittedName>
        <fullName evidence="1">Uncharacterized protein</fullName>
    </submittedName>
</protein>
<gene>
    <name evidence="1" type="ORF">PAECIP111892_01780</name>
</gene>
<name>A0ABM9BVB3_9BACL</name>
<evidence type="ECO:0000313" key="2">
    <source>
        <dbReference type="Proteomes" id="UP000838324"/>
    </source>
</evidence>
<dbReference type="SUPFAM" id="SSF46785">
    <property type="entry name" value="Winged helix' DNA-binding domain"/>
    <property type="match status" value="1"/>
</dbReference>
<proteinExistence type="predicted"/>
<evidence type="ECO:0000313" key="1">
    <source>
        <dbReference type="EMBL" id="CAH1194641.1"/>
    </source>
</evidence>
<accession>A0ABM9BVB3</accession>
<comment type="caution">
    <text evidence="1">The sequence shown here is derived from an EMBL/GenBank/DDBJ whole genome shotgun (WGS) entry which is preliminary data.</text>
</comment>
<organism evidence="1 2">
    <name type="scientific">Paenibacillus auburnensis</name>
    <dbReference type="NCBI Taxonomy" id="2905649"/>
    <lineage>
        <taxon>Bacteria</taxon>
        <taxon>Bacillati</taxon>
        <taxon>Bacillota</taxon>
        <taxon>Bacilli</taxon>
        <taxon>Bacillales</taxon>
        <taxon>Paenibacillaceae</taxon>
        <taxon>Paenibacillus</taxon>
    </lineage>
</organism>
<dbReference type="Proteomes" id="UP000838324">
    <property type="component" value="Unassembled WGS sequence"/>
</dbReference>
<dbReference type="EMBL" id="CAKMMG010000001">
    <property type="protein sequence ID" value="CAH1194641.1"/>
    <property type="molecule type" value="Genomic_DNA"/>
</dbReference>
<sequence>MSFEIKAPSKAALSLLSKLDAYTHPVSYAVCSNPNAEMGQDDIEFMTKKDIAKQVGRSIGHIRTLLNELCKAGLIAYVYIGQFTRIFVNPIEHPVSEKEPSKFTASMFLANLAAAKKEAGV</sequence>
<dbReference type="InterPro" id="IPR036390">
    <property type="entry name" value="WH_DNA-bd_sf"/>
</dbReference>
<keyword evidence="2" id="KW-1185">Reference proteome</keyword>